<evidence type="ECO:0000313" key="3">
    <source>
        <dbReference type="EMBL" id="RNB92292.1"/>
    </source>
</evidence>
<evidence type="ECO:0000256" key="1">
    <source>
        <dbReference type="SAM" id="Phobius"/>
    </source>
</evidence>
<dbReference type="InterPro" id="IPR054331">
    <property type="entry name" value="LiaF_TM"/>
</dbReference>
<dbReference type="AlphaFoldDB" id="A0A3M8DW16"/>
<organism evidence="3 4">
    <name type="scientific">Brevibacillus fluminis</name>
    <dbReference type="NCBI Taxonomy" id="511487"/>
    <lineage>
        <taxon>Bacteria</taxon>
        <taxon>Bacillati</taxon>
        <taxon>Bacillota</taxon>
        <taxon>Bacilli</taxon>
        <taxon>Bacillales</taxon>
        <taxon>Paenibacillaceae</taxon>
        <taxon>Brevibacillus</taxon>
    </lineage>
</organism>
<evidence type="ECO:0000313" key="4">
    <source>
        <dbReference type="Proteomes" id="UP000271031"/>
    </source>
</evidence>
<keyword evidence="4" id="KW-1185">Reference proteome</keyword>
<dbReference type="OrthoDB" id="2476450at2"/>
<keyword evidence="1" id="KW-0472">Membrane</keyword>
<reference evidence="3 4" key="1">
    <citation type="submission" date="2018-10" db="EMBL/GenBank/DDBJ databases">
        <title>Phylogenomics of Brevibacillus.</title>
        <authorList>
            <person name="Dunlap C."/>
        </authorList>
    </citation>
    <scope>NUCLEOTIDE SEQUENCE [LARGE SCALE GENOMIC DNA]</scope>
    <source>
        <strain evidence="3 4">JCM 15716</strain>
    </source>
</reference>
<feature type="transmembrane region" description="Helical" evidence="1">
    <location>
        <begin position="12"/>
        <end position="38"/>
    </location>
</feature>
<feature type="transmembrane region" description="Helical" evidence="1">
    <location>
        <begin position="61"/>
        <end position="94"/>
    </location>
</feature>
<keyword evidence="1" id="KW-0812">Transmembrane</keyword>
<dbReference type="RefSeq" id="WP_122915998.1">
    <property type="nucleotide sequence ID" value="NZ_RHHQ01000003.1"/>
</dbReference>
<protein>
    <recommendedName>
        <fullName evidence="2">LiaF transmembrane domain-containing protein</fullName>
    </recommendedName>
</protein>
<dbReference type="Pfam" id="PF22570">
    <property type="entry name" value="LiaF-TM"/>
    <property type="match status" value="1"/>
</dbReference>
<name>A0A3M8DW16_9BACL</name>
<proteinExistence type="predicted"/>
<keyword evidence="1" id="KW-1133">Transmembrane helix</keyword>
<comment type="caution">
    <text evidence="3">The sequence shown here is derived from an EMBL/GenBank/DDBJ whole genome shotgun (WGS) entry which is preliminary data.</text>
</comment>
<accession>A0A3M8DW16</accession>
<evidence type="ECO:0000259" key="2">
    <source>
        <dbReference type="Pfam" id="PF22570"/>
    </source>
</evidence>
<feature type="domain" description="LiaF transmembrane" evidence="2">
    <location>
        <begin position="9"/>
        <end position="103"/>
    </location>
</feature>
<dbReference type="Proteomes" id="UP000271031">
    <property type="component" value="Unassembled WGS sequence"/>
</dbReference>
<gene>
    <name evidence="3" type="ORF">EDM56_00910</name>
</gene>
<dbReference type="EMBL" id="RHHQ01000003">
    <property type="protein sequence ID" value="RNB92292.1"/>
    <property type="molecule type" value="Genomic_DNA"/>
</dbReference>
<sequence length="137" mass="15453">MGERSGKILLGLVLLIVGIMLVFDQLGIHFGTIMRVFIPGLLMVYGAKKIISTEPANSKGWGIFVFLFGLLMLIGKLNLLFSSLVAVAIIYAGFRLLKSHKHQPPEAVSMAERHWAQSILKQDELDRFEREWKQKKS</sequence>